<dbReference type="RefSeq" id="WP_320235230.1">
    <property type="nucleotide sequence ID" value="NZ_JAVIJF010000017.1"/>
</dbReference>
<accession>A0ABU4ZSI9</accession>
<dbReference type="EMBL" id="JAVIJF010000017">
    <property type="protein sequence ID" value="MDX8527289.1"/>
    <property type="molecule type" value="Genomic_DNA"/>
</dbReference>
<dbReference type="Proteomes" id="UP001276840">
    <property type="component" value="Unassembled WGS sequence"/>
</dbReference>
<comment type="caution">
    <text evidence="1">The sequence shown here is derived from an EMBL/GenBank/DDBJ whole genome shotgun (WGS) entry which is preliminary data.</text>
</comment>
<protein>
    <recommendedName>
        <fullName evidence="3">Transposase</fullName>
    </recommendedName>
</protein>
<evidence type="ECO:0000313" key="1">
    <source>
        <dbReference type="EMBL" id="MDX8527289.1"/>
    </source>
</evidence>
<sequence length="119" mass="13009">MAGKFLVDVFEPRAIWRKIAHAFPPDKAISGGEGLARSSLLPQGETASMRQLTLLPKRVKARVERDRFSMRGLLMALLAFDAPSLDANHWAGRFGASVRSSKILGSNKTATKKTTTKTV</sequence>
<keyword evidence="2" id="KW-1185">Reference proteome</keyword>
<name>A0ABU4ZSI9_9HYPH</name>
<proteinExistence type="predicted"/>
<evidence type="ECO:0008006" key="3">
    <source>
        <dbReference type="Google" id="ProtNLM"/>
    </source>
</evidence>
<organism evidence="1 2">
    <name type="scientific">Mesorhizobium montanum</name>
    <dbReference type="NCBI Taxonomy" id="3072323"/>
    <lineage>
        <taxon>Bacteria</taxon>
        <taxon>Pseudomonadati</taxon>
        <taxon>Pseudomonadota</taxon>
        <taxon>Alphaproteobacteria</taxon>
        <taxon>Hyphomicrobiales</taxon>
        <taxon>Phyllobacteriaceae</taxon>
        <taxon>Mesorhizobium</taxon>
    </lineage>
</organism>
<reference evidence="1 2" key="1">
    <citation type="submission" date="2023-08" db="EMBL/GenBank/DDBJ databases">
        <title>Implementing the SeqCode for naming new Mesorhizobium species isolated from Vachellia karroo root nodules.</title>
        <authorList>
            <person name="Van Lill M."/>
        </authorList>
    </citation>
    <scope>NUCLEOTIDE SEQUENCE [LARGE SCALE GENOMIC DNA]</scope>
    <source>
        <strain evidence="1 2">MSK 1335</strain>
    </source>
</reference>
<gene>
    <name evidence="1" type="ORF">RFM68_22565</name>
</gene>
<evidence type="ECO:0000313" key="2">
    <source>
        <dbReference type="Proteomes" id="UP001276840"/>
    </source>
</evidence>